<evidence type="ECO:0000256" key="1">
    <source>
        <dbReference type="SAM" id="MobiDB-lite"/>
    </source>
</evidence>
<feature type="compositionally biased region" description="Polar residues" evidence="1">
    <location>
        <begin position="480"/>
        <end position="489"/>
    </location>
</feature>
<feature type="region of interest" description="Disordered" evidence="1">
    <location>
        <begin position="235"/>
        <end position="269"/>
    </location>
</feature>
<comment type="caution">
    <text evidence="2">The sequence shown here is derived from an EMBL/GenBank/DDBJ whole genome shotgun (WGS) entry which is preliminary data.</text>
</comment>
<feature type="compositionally biased region" description="Low complexity" evidence="1">
    <location>
        <begin position="570"/>
        <end position="588"/>
    </location>
</feature>
<proteinExistence type="predicted"/>
<feature type="region of interest" description="Disordered" evidence="1">
    <location>
        <begin position="452"/>
        <end position="489"/>
    </location>
</feature>
<gene>
    <name evidence="2" type="ORF">BG006_008850</name>
</gene>
<feature type="compositionally biased region" description="Low complexity" evidence="1">
    <location>
        <begin position="51"/>
        <end position="65"/>
    </location>
</feature>
<dbReference type="AlphaFoldDB" id="A0A9P5VJS2"/>
<keyword evidence="3" id="KW-1185">Reference proteome</keyword>
<protein>
    <submittedName>
        <fullName evidence="2">Uncharacterized protein</fullName>
    </submittedName>
</protein>
<dbReference type="Proteomes" id="UP000696485">
    <property type="component" value="Unassembled WGS sequence"/>
</dbReference>
<feature type="region of interest" description="Disordered" evidence="1">
    <location>
        <begin position="550"/>
        <end position="594"/>
    </location>
</feature>
<name>A0A9P5VJS2_9FUNG</name>
<accession>A0A9P5VJS2</accession>
<sequence length="594" mass="65151">MDTLHELESPDSPQDTPKSPKYRRRHEPVVIHTINPALGPLSSRALNRAGTMSPMTPSTPFSSHPSRPRADSTAARIATEVTEAMIQERLDQLTRRLDAFNQQSFDLYTRTQQLAAEFQAKSKRLYQVEDHLLKIQGKPGLSDDFLAHGPQPRRLTNDLEELRMGVKTLRKKFQMAGSVVATVGWWQHLKQSSAGEPSPGHGKPLTPMRILSKKEKLPLEKIFTDSIPEAISELSPNETRHPQAPPVHEVNPVSGLRSPPSTPKGPLSGSSLLVGLNHEFKGDRSVLPVIPDHDIEEATPTIVMMATPSFPLDAMLKTPGATNLDETKGVGFTEEEPPVPVPTFLNVFAPPSLPSPSSVPVLSKEVDAVEATLKEPEPEPELNESNVTSENTQSTQEDSKDDEELAIQESEEHGLKSKSSPASSPEVIPELSSLIEDSEPSGVEEASFAEMDAEDHAEDQDKVDQDESVDNDTHDKPSVDTFTATSTPAQERPDTWVQAFWRFLIRIEYFVLGTAVLGAMMPDNVYALCAGFFSALVYASLLIYHRIAAPPGSEAPKPPTGTRRRVIVVSPSGSQSRRSSRYRASLNSTSIKTE</sequence>
<dbReference type="EMBL" id="JAAAUY010000615">
    <property type="protein sequence ID" value="KAF9327906.1"/>
    <property type="molecule type" value="Genomic_DNA"/>
</dbReference>
<feature type="region of interest" description="Disordered" evidence="1">
    <location>
        <begin position="40"/>
        <end position="71"/>
    </location>
</feature>
<organism evidence="2 3">
    <name type="scientific">Podila minutissima</name>
    <dbReference type="NCBI Taxonomy" id="64525"/>
    <lineage>
        <taxon>Eukaryota</taxon>
        <taxon>Fungi</taxon>
        <taxon>Fungi incertae sedis</taxon>
        <taxon>Mucoromycota</taxon>
        <taxon>Mortierellomycotina</taxon>
        <taxon>Mortierellomycetes</taxon>
        <taxon>Mortierellales</taxon>
        <taxon>Mortierellaceae</taxon>
        <taxon>Podila</taxon>
    </lineage>
</organism>
<evidence type="ECO:0000313" key="2">
    <source>
        <dbReference type="EMBL" id="KAF9327906.1"/>
    </source>
</evidence>
<feature type="region of interest" description="Disordered" evidence="1">
    <location>
        <begin position="371"/>
        <end position="429"/>
    </location>
</feature>
<evidence type="ECO:0000313" key="3">
    <source>
        <dbReference type="Proteomes" id="UP000696485"/>
    </source>
</evidence>
<feature type="compositionally biased region" description="Basic and acidic residues" evidence="1">
    <location>
        <begin position="459"/>
        <end position="478"/>
    </location>
</feature>
<reference evidence="2" key="1">
    <citation type="journal article" date="2020" name="Fungal Divers.">
        <title>Resolving the Mortierellaceae phylogeny through synthesis of multi-gene phylogenetics and phylogenomics.</title>
        <authorList>
            <person name="Vandepol N."/>
            <person name="Liber J."/>
            <person name="Desiro A."/>
            <person name="Na H."/>
            <person name="Kennedy M."/>
            <person name="Barry K."/>
            <person name="Grigoriev I.V."/>
            <person name="Miller A.N."/>
            <person name="O'Donnell K."/>
            <person name="Stajich J.E."/>
            <person name="Bonito G."/>
        </authorList>
    </citation>
    <scope>NUCLEOTIDE SEQUENCE</scope>
    <source>
        <strain evidence="2">NVP1</strain>
    </source>
</reference>
<feature type="compositionally biased region" description="Polar residues" evidence="1">
    <location>
        <begin position="383"/>
        <end position="396"/>
    </location>
</feature>
<feature type="region of interest" description="Disordered" evidence="1">
    <location>
        <begin position="1"/>
        <end position="27"/>
    </location>
</feature>